<proteinExistence type="predicted"/>
<dbReference type="PANTHER" id="PTHR33710">
    <property type="entry name" value="BNAC02G09200D PROTEIN"/>
    <property type="match status" value="1"/>
</dbReference>
<dbReference type="EMBL" id="JACGWJ010000032">
    <property type="protein sequence ID" value="KAL0296738.1"/>
    <property type="molecule type" value="Genomic_DNA"/>
</dbReference>
<dbReference type="InterPro" id="IPR036691">
    <property type="entry name" value="Endo/exonu/phosph_ase_sf"/>
</dbReference>
<reference evidence="1" key="1">
    <citation type="submission" date="2020-06" db="EMBL/GenBank/DDBJ databases">
        <authorList>
            <person name="Li T."/>
            <person name="Hu X."/>
            <person name="Zhang T."/>
            <person name="Song X."/>
            <person name="Zhang H."/>
            <person name="Dai N."/>
            <person name="Sheng W."/>
            <person name="Hou X."/>
            <person name="Wei L."/>
        </authorList>
    </citation>
    <scope>NUCLEOTIDE SEQUENCE</scope>
    <source>
        <strain evidence="1">G02</strain>
        <tissue evidence="1">Leaf</tissue>
    </source>
</reference>
<comment type="caution">
    <text evidence="1">The sequence shown here is derived from an EMBL/GenBank/DDBJ whole genome shotgun (WGS) entry which is preliminary data.</text>
</comment>
<gene>
    <name evidence="1" type="ORF">Sradi_6725900</name>
</gene>
<dbReference type="Gene3D" id="3.60.10.10">
    <property type="entry name" value="Endonuclease/exonuclease/phosphatase"/>
    <property type="match status" value="1"/>
</dbReference>
<name>A0AAW2JT01_SESRA</name>
<sequence>MKYYVTRRWRVGHLRPNWQIRRFRETLTSVDVFDLRFEGDPFTWRNRHPKPETIYERLDMACADPSWRSNFLNTIVLHVPTSSSDHAVLLIDTDTTCDRSRPKWRPFRFEVAWAFSVECEHIVREGWYSWSGHRQPCLLVKQKECAAHLVAWNIARGSNSLS</sequence>
<accession>A0AAW2JT01</accession>
<dbReference type="SUPFAM" id="SSF56219">
    <property type="entry name" value="DNase I-like"/>
    <property type="match status" value="1"/>
</dbReference>
<dbReference type="PANTHER" id="PTHR33710:SF71">
    <property type="entry name" value="ENDONUCLEASE_EXONUCLEASE_PHOSPHATASE DOMAIN-CONTAINING PROTEIN"/>
    <property type="match status" value="1"/>
</dbReference>
<protein>
    <recommendedName>
        <fullName evidence="2">Endonuclease/exonuclease/phosphatase domain-containing protein</fullName>
    </recommendedName>
</protein>
<evidence type="ECO:0008006" key="2">
    <source>
        <dbReference type="Google" id="ProtNLM"/>
    </source>
</evidence>
<reference evidence="1" key="2">
    <citation type="journal article" date="2024" name="Plant">
        <title>Genomic evolution and insights into agronomic trait innovations of Sesamum species.</title>
        <authorList>
            <person name="Miao H."/>
            <person name="Wang L."/>
            <person name="Qu L."/>
            <person name="Liu H."/>
            <person name="Sun Y."/>
            <person name="Le M."/>
            <person name="Wang Q."/>
            <person name="Wei S."/>
            <person name="Zheng Y."/>
            <person name="Lin W."/>
            <person name="Duan Y."/>
            <person name="Cao H."/>
            <person name="Xiong S."/>
            <person name="Wang X."/>
            <person name="Wei L."/>
            <person name="Li C."/>
            <person name="Ma Q."/>
            <person name="Ju M."/>
            <person name="Zhao R."/>
            <person name="Li G."/>
            <person name="Mu C."/>
            <person name="Tian Q."/>
            <person name="Mei H."/>
            <person name="Zhang T."/>
            <person name="Gao T."/>
            <person name="Zhang H."/>
        </authorList>
    </citation>
    <scope>NUCLEOTIDE SEQUENCE</scope>
    <source>
        <strain evidence="1">G02</strain>
    </source>
</reference>
<evidence type="ECO:0000313" key="1">
    <source>
        <dbReference type="EMBL" id="KAL0296738.1"/>
    </source>
</evidence>
<organism evidence="1">
    <name type="scientific">Sesamum radiatum</name>
    <name type="common">Black benniseed</name>
    <dbReference type="NCBI Taxonomy" id="300843"/>
    <lineage>
        <taxon>Eukaryota</taxon>
        <taxon>Viridiplantae</taxon>
        <taxon>Streptophyta</taxon>
        <taxon>Embryophyta</taxon>
        <taxon>Tracheophyta</taxon>
        <taxon>Spermatophyta</taxon>
        <taxon>Magnoliopsida</taxon>
        <taxon>eudicotyledons</taxon>
        <taxon>Gunneridae</taxon>
        <taxon>Pentapetalae</taxon>
        <taxon>asterids</taxon>
        <taxon>lamiids</taxon>
        <taxon>Lamiales</taxon>
        <taxon>Pedaliaceae</taxon>
        <taxon>Sesamum</taxon>
    </lineage>
</organism>
<dbReference type="AlphaFoldDB" id="A0AAW2JT01"/>